<feature type="domain" description="NAD-dependent epimerase/dehydratase" evidence="2">
    <location>
        <begin position="4"/>
        <end position="221"/>
    </location>
</feature>
<dbReference type="PANTHER" id="PTHR48079:SF6">
    <property type="entry name" value="NAD(P)-BINDING DOMAIN-CONTAINING PROTEIN-RELATED"/>
    <property type="match status" value="1"/>
</dbReference>
<name>A0A3E2BK95_9BACT</name>
<evidence type="ECO:0000259" key="2">
    <source>
        <dbReference type="Pfam" id="PF01370"/>
    </source>
</evidence>
<organism evidence="3 4">
    <name type="scientific">Candidatus Saccharicenans subterraneus</name>
    <dbReference type="NCBI Taxonomy" id="2508984"/>
    <lineage>
        <taxon>Bacteria</taxon>
        <taxon>Candidatus Aminicenantota</taxon>
        <taxon>Candidatus Aminicenantia</taxon>
        <taxon>Candidatus Aminicenantales</taxon>
        <taxon>Candidatus Saccharicenantaceae</taxon>
        <taxon>Candidatus Saccharicenans</taxon>
    </lineage>
</organism>
<dbReference type="Gene3D" id="3.40.50.720">
    <property type="entry name" value="NAD(P)-binding Rossmann-like Domain"/>
    <property type="match status" value="1"/>
</dbReference>
<dbReference type="InterPro" id="IPR036291">
    <property type="entry name" value="NAD(P)-bd_dom_sf"/>
</dbReference>
<dbReference type="Pfam" id="PF01370">
    <property type="entry name" value="Epimerase"/>
    <property type="match status" value="1"/>
</dbReference>
<sequence length="322" mass="36058">MISLVTGATGFIGSRLIERLLAAGHRVHALVRNPAKLSWLKQAENLVLLEGDLFTLPDLPAGCQVVFHLAGLTKALKPRDYYTVNRGGTASLLEKLEKDGLAPRFVHLSSLAAGRPSADGTPVREDEPPCPASPYGHSKLQAEEEVLKRKDRMEVIILRAAAIYGPRDSDFLQLFRMVNRGWLPAFSRELLMSLCYVDDLVRALELCATVPFKSGEIYNVADPVPRSWEEIGLEAARILGRKVKTVRFPLWLVRGASGVSEVFSRISGRPSALNRSKCRDMEKLFWVADTEKIRRDLGFETAWSFPDALKVTLDWYLENNWL</sequence>
<dbReference type="SUPFAM" id="SSF51735">
    <property type="entry name" value="NAD(P)-binding Rossmann-fold domains"/>
    <property type="match status" value="1"/>
</dbReference>
<dbReference type="GO" id="GO:0004029">
    <property type="term" value="F:aldehyde dehydrogenase (NAD+) activity"/>
    <property type="evidence" value="ECO:0007669"/>
    <property type="project" value="TreeGrafter"/>
</dbReference>
<accession>A0A3E2BK95</accession>
<dbReference type="AlphaFoldDB" id="A0A3E2BK95"/>
<dbReference type="InterPro" id="IPR051783">
    <property type="entry name" value="NAD(P)-dependent_oxidoreduct"/>
</dbReference>
<evidence type="ECO:0000313" key="3">
    <source>
        <dbReference type="EMBL" id="RFT15036.1"/>
    </source>
</evidence>
<reference evidence="3 4" key="1">
    <citation type="submission" date="2018-08" db="EMBL/GenBank/DDBJ databases">
        <title>Genome analysis of the thermophilic bacterium of the candidate phylum Aminicenantes from deep subsurface aquifer revealed its physiology and ecological role.</title>
        <authorList>
            <person name="Kadnikov V.V."/>
            <person name="Mardanov A.V."/>
            <person name="Beletsky A.V."/>
            <person name="Karnachuk O.V."/>
            <person name="Ravin N.V."/>
        </authorList>
    </citation>
    <scope>NUCLEOTIDE SEQUENCE [LARGE SCALE GENOMIC DNA]</scope>
    <source>
        <strain evidence="3">BY38</strain>
    </source>
</reference>
<evidence type="ECO:0000256" key="1">
    <source>
        <dbReference type="SAM" id="MobiDB-lite"/>
    </source>
</evidence>
<dbReference type="EMBL" id="QUAH01000013">
    <property type="protein sequence ID" value="RFT15036.1"/>
    <property type="molecule type" value="Genomic_DNA"/>
</dbReference>
<dbReference type="PANTHER" id="PTHR48079">
    <property type="entry name" value="PROTEIN YEEZ"/>
    <property type="match status" value="1"/>
</dbReference>
<dbReference type="Proteomes" id="UP000257323">
    <property type="component" value="Unassembled WGS sequence"/>
</dbReference>
<protein>
    <submittedName>
        <fullName evidence="3">UDP-glucose 4-epimerase</fullName>
    </submittedName>
</protein>
<dbReference type="InterPro" id="IPR001509">
    <property type="entry name" value="Epimerase_deHydtase"/>
</dbReference>
<evidence type="ECO:0000313" key="4">
    <source>
        <dbReference type="Proteomes" id="UP000257323"/>
    </source>
</evidence>
<comment type="caution">
    <text evidence="3">The sequence shown here is derived from an EMBL/GenBank/DDBJ whole genome shotgun (WGS) entry which is preliminary data.</text>
</comment>
<feature type="region of interest" description="Disordered" evidence="1">
    <location>
        <begin position="113"/>
        <end position="136"/>
    </location>
</feature>
<proteinExistence type="predicted"/>
<dbReference type="GO" id="GO:0005737">
    <property type="term" value="C:cytoplasm"/>
    <property type="evidence" value="ECO:0007669"/>
    <property type="project" value="TreeGrafter"/>
</dbReference>
<gene>
    <name evidence="3" type="ORF">OP8BY_0667</name>
</gene>